<dbReference type="PANTHER" id="PTHR24148">
    <property type="entry name" value="ANKYRIN REPEAT DOMAIN-CONTAINING PROTEIN 39 HOMOLOG-RELATED"/>
    <property type="match status" value="1"/>
</dbReference>
<evidence type="ECO:0000313" key="3">
    <source>
        <dbReference type="EMBL" id="KAK4499203.1"/>
    </source>
</evidence>
<name>A0ABR0EDD4_ZASCE</name>
<feature type="region of interest" description="Disordered" evidence="1">
    <location>
        <begin position="1"/>
        <end position="28"/>
    </location>
</feature>
<evidence type="ECO:0000313" key="4">
    <source>
        <dbReference type="Proteomes" id="UP001305779"/>
    </source>
</evidence>
<proteinExistence type="predicted"/>
<sequence length="651" mass="73717">MSSFKTEERPYNKTDADHDKSMSLPSSSTTANEHLYRLLPLEPWQTRLLRLNEAGEGDPMSGDLVVVDITHLDGAVLHDSQKHIDYNALSYAWGVGPFSKSMLLNGVSVELKENLFNFLLQYRKSSRDDFHLDYIWIDAICIDQANDHEKSNQVASMMVFYQRAKQVLVWLGEGDSSTDAAMEFLQHGETNGHGNRRLAPFKADSDVGRGISELCSTPWATRVWVRQEIWSAKEVLVLFGRLSVSWEVLHKFLTNNNAADSDGVYYAEKKYGLSNLGALLGLERRPKAPTRLIDITLLHQEQDVLHLLENARHCESTDVRDRVYALLGMCNDQDIKVDYTLDPAEVFTSLAKHLIKRENRVAVILALNASFGPSSDINLPTWVPDWRRVRANARDTFWKEAFEAKGHREDLDIVDGLHPLLEEWIVPLPAECRNVQSIARRRNYPTFCSETATTLRLRGFILSILPESVGTTAGKGIRIPWNPLSAVPTISPSFADVEDKFSAWQHSVRSRALKILNSTPSLPKRKHALFPRQPKPADTKEWRTLTKALGFYRTGYGDNPVPKHIKAQKATLSDLADLGATDFELRPRNDSELQWKAGDVLVVVHGSEAPVVLRPIEDKDQFTFRENMFEYLRVVLYAREALGLAETFEVV</sequence>
<gene>
    <name evidence="3" type="ORF">PRZ48_009716</name>
</gene>
<dbReference type="InterPro" id="IPR052895">
    <property type="entry name" value="HetReg/Transcr_Mod"/>
</dbReference>
<feature type="domain" description="Heterokaryon incompatibility" evidence="2">
    <location>
        <begin position="86"/>
        <end position="228"/>
    </location>
</feature>
<dbReference type="InterPro" id="IPR010730">
    <property type="entry name" value="HET"/>
</dbReference>
<protein>
    <recommendedName>
        <fullName evidence="2">Heterokaryon incompatibility domain-containing protein</fullName>
    </recommendedName>
</protein>
<evidence type="ECO:0000259" key="2">
    <source>
        <dbReference type="Pfam" id="PF06985"/>
    </source>
</evidence>
<dbReference type="Pfam" id="PF06985">
    <property type="entry name" value="HET"/>
    <property type="match status" value="1"/>
</dbReference>
<comment type="caution">
    <text evidence="3">The sequence shown here is derived from an EMBL/GenBank/DDBJ whole genome shotgun (WGS) entry which is preliminary data.</text>
</comment>
<dbReference type="Proteomes" id="UP001305779">
    <property type="component" value="Unassembled WGS sequence"/>
</dbReference>
<keyword evidence="4" id="KW-1185">Reference proteome</keyword>
<feature type="compositionally biased region" description="Basic and acidic residues" evidence="1">
    <location>
        <begin position="1"/>
        <end position="21"/>
    </location>
</feature>
<accession>A0ABR0EDD4</accession>
<dbReference type="EMBL" id="JAXOVC010000007">
    <property type="protein sequence ID" value="KAK4499203.1"/>
    <property type="molecule type" value="Genomic_DNA"/>
</dbReference>
<organism evidence="3 4">
    <name type="scientific">Zasmidium cellare</name>
    <name type="common">Wine cellar mold</name>
    <name type="synonym">Racodium cellare</name>
    <dbReference type="NCBI Taxonomy" id="395010"/>
    <lineage>
        <taxon>Eukaryota</taxon>
        <taxon>Fungi</taxon>
        <taxon>Dikarya</taxon>
        <taxon>Ascomycota</taxon>
        <taxon>Pezizomycotina</taxon>
        <taxon>Dothideomycetes</taxon>
        <taxon>Dothideomycetidae</taxon>
        <taxon>Mycosphaerellales</taxon>
        <taxon>Mycosphaerellaceae</taxon>
        <taxon>Zasmidium</taxon>
    </lineage>
</organism>
<dbReference type="PANTHER" id="PTHR24148:SF64">
    <property type="entry name" value="HETEROKARYON INCOMPATIBILITY DOMAIN-CONTAINING PROTEIN"/>
    <property type="match status" value="1"/>
</dbReference>
<evidence type="ECO:0000256" key="1">
    <source>
        <dbReference type="SAM" id="MobiDB-lite"/>
    </source>
</evidence>
<reference evidence="3 4" key="1">
    <citation type="journal article" date="2023" name="G3 (Bethesda)">
        <title>A chromosome-level genome assembly of Zasmidium syzygii isolated from banana leaves.</title>
        <authorList>
            <person name="van Westerhoven A.C."/>
            <person name="Mehrabi R."/>
            <person name="Talebi R."/>
            <person name="Steentjes M.B.F."/>
            <person name="Corcolon B."/>
            <person name="Chong P.A."/>
            <person name="Kema G.H.J."/>
            <person name="Seidl M.F."/>
        </authorList>
    </citation>
    <scope>NUCLEOTIDE SEQUENCE [LARGE SCALE GENOMIC DNA]</scope>
    <source>
        <strain evidence="3 4">P124</strain>
    </source>
</reference>